<organism evidence="6 7">
    <name type="scientific">Galeopterus variegatus</name>
    <name type="common">Malayan flying lemur</name>
    <name type="synonym">Cynocephalus variegatus</name>
    <dbReference type="NCBI Taxonomy" id="482537"/>
    <lineage>
        <taxon>Eukaryota</taxon>
        <taxon>Metazoa</taxon>
        <taxon>Chordata</taxon>
        <taxon>Craniata</taxon>
        <taxon>Vertebrata</taxon>
        <taxon>Euteleostomi</taxon>
        <taxon>Mammalia</taxon>
        <taxon>Eutheria</taxon>
        <taxon>Euarchontoglires</taxon>
        <taxon>Dermoptera</taxon>
        <taxon>Cynocephalidae</taxon>
        <taxon>Galeopterus</taxon>
    </lineage>
</organism>
<dbReference type="GeneID" id="103595831"/>
<evidence type="ECO:0000313" key="7">
    <source>
        <dbReference type="RefSeq" id="XP_008577551.1"/>
    </source>
</evidence>
<dbReference type="Pfam" id="PF00340">
    <property type="entry name" value="IL1"/>
    <property type="match status" value="1"/>
</dbReference>
<accession>A0ABM0RAB0</accession>
<comment type="subcellular location">
    <subcellularLocation>
        <location evidence="1 4">Secreted</location>
    </subcellularLocation>
</comment>
<protein>
    <recommendedName>
        <fullName evidence="4">Interleukin-1</fullName>
    </recommendedName>
</protein>
<comment type="similarity">
    <text evidence="2 4">Belongs to the IL-1 family.</text>
</comment>
<dbReference type="InterPro" id="IPR000975">
    <property type="entry name" value="IL-1_fam"/>
</dbReference>
<evidence type="ECO:0000256" key="5">
    <source>
        <dbReference type="SAM" id="MobiDB-lite"/>
    </source>
</evidence>
<dbReference type="SMART" id="SM00125">
    <property type="entry name" value="IL1"/>
    <property type="match status" value="1"/>
</dbReference>
<name>A0ABM0RAB0_GALVR</name>
<proteinExistence type="inferred from homology"/>
<gene>
    <name evidence="7" type="primary">IL37</name>
</gene>
<evidence type="ECO:0000256" key="4">
    <source>
        <dbReference type="RuleBase" id="RU003753"/>
    </source>
</evidence>
<evidence type="ECO:0000256" key="1">
    <source>
        <dbReference type="ARBA" id="ARBA00004613"/>
    </source>
</evidence>
<dbReference type="Gene3D" id="2.80.10.50">
    <property type="match status" value="1"/>
</dbReference>
<keyword evidence="3 4" id="KW-0964">Secreted</keyword>
<dbReference type="PRINTS" id="PR00264">
    <property type="entry name" value="INTERLEUKIN1"/>
</dbReference>
<evidence type="ECO:0000256" key="3">
    <source>
        <dbReference type="ARBA" id="ARBA00022525"/>
    </source>
</evidence>
<feature type="region of interest" description="Disordered" evidence="5">
    <location>
        <begin position="1"/>
        <end position="48"/>
    </location>
</feature>
<reference evidence="7" key="1">
    <citation type="submission" date="2025-08" db="UniProtKB">
        <authorList>
            <consortium name="RefSeq"/>
        </authorList>
    </citation>
    <scope>IDENTIFICATION</scope>
</reference>
<dbReference type="InterPro" id="IPR008996">
    <property type="entry name" value="IL1/FGF"/>
</dbReference>
<dbReference type="PANTHER" id="PTHR10078">
    <property type="entry name" value="INTERLEUKIN-1 FAMILY MEMBER"/>
    <property type="match status" value="1"/>
</dbReference>
<dbReference type="RefSeq" id="XP_008577551.1">
    <property type="nucleotide sequence ID" value="XM_008579329.1"/>
</dbReference>
<dbReference type="PANTHER" id="PTHR10078:SF31">
    <property type="entry name" value="INTERLEUKIN-37"/>
    <property type="match status" value="1"/>
</dbReference>
<dbReference type="SUPFAM" id="SSF50353">
    <property type="entry name" value="Cytokine"/>
    <property type="match status" value="1"/>
</dbReference>
<dbReference type="PRINTS" id="PR01357">
    <property type="entry name" value="INTRLEUKN1AB"/>
</dbReference>
<keyword evidence="6" id="KW-1185">Reference proteome</keyword>
<evidence type="ECO:0000256" key="2">
    <source>
        <dbReference type="ARBA" id="ARBA00010448"/>
    </source>
</evidence>
<evidence type="ECO:0000313" key="6">
    <source>
        <dbReference type="Proteomes" id="UP000694923"/>
    </source>
</evidence>
<sequence length="207" mass="22572">MDSEDGGKGEAQGCSEDPAGSPLEPGPKLPSVSSAHSGPKVNIKEPEKFSIRDRDNKVLVLDGEILRAVPDKRYILPETFFIIALHVRSAHQEKGSPIHLAVSKGELCLCCNKEKGQSQPSLQLKKKKLTHLTVQKEPALQHFIFYRCKVGSLSTLESAAHPGWFICTSCDAGEPVGVTDNVGKRKHTEFLFRKVCKAAVSPSEVSE</sequence>
<dbReference type="Proteomes" id="UP000694923">
    <property type="component" value="Unplaced"/>
</dbReference>